<protein>
    <submittedName>
        <fullName evidence="3">Uncharacterized protein</fullName>
    </submittedName>
</protein>
<feature type="coiled-coil region" evidence="1">
    <location>
        <begin position="293"/>
        <end position="330"/>
    </location>
</feature>
<accession>A0A397A9C0</accession>
<name>A0A397A9C0_APHAT</name>
<evidence type="ECO:0000256" key="1">
    <source>
        <dbReference type="SAM" id="Coils"/>
    </source>
</evidence>
<dbReference type="EMBL" id="QUSZ01007320">
    <property type="protein sequence ID" value="RHY02895.1"/>
    <property type="molecule type" value="Genomic_DNA"/>
</dbReference>
<dbReference type="AlphaFoldDB" id="A0A397A9C0"/>
<evidence type="ECO:0000256" key="2">
    <source>
        <dbReference type="SAM" id="MobiDB-lite"/>
    </source>
</evidence>
<keyword evidence="1" id="KW-0175">Coiled coil</keyword>
<evidence type="ECO:0000313" key="3">
    <source>
        <dbReference type="EMBL" id="RHY02895.1"/>
    </source>
</evidence>
<organism evidence="3 4">
    <name type="scientific">Aphanomyces astaci</name>
    <name type="common">Crayfish plague agent</name>
    <dbReference type="NCBI Taxonomy" id="112090"/>
    <lineage>
        <taxon>Eukaryota</taxon>
        <taxon>Sar</taxon>
        <taxon>Stramenopiles</taxon>
        <taxon>Oomycota</taxon>
        <taxon>Saprolegniomycetes</taxon>
        <taxon>Saprolegniales</taxon>
        <taxon>Verrucalvaceae</taxon>
        <taxon>Aphanomyces</taxon>
    </lineage>
</organism>
<dbReference type="Proteomes" id="UP000265427">
    <property type="component" value="Unassembled WGS sequence"/>
</dbReference>
<proteinExistence type="predicted"/>
<feature type="region of interest" description="Disordered" evidence="2">
    <location>
        <begin position="35"/>
        <end position="68"/>
    </location>
</feature>
<feature type="compositionally biased region" description="Polar residues" evidence="2">
    <location>
        <begin position="40"/>
        <end position="68"/>
    </location>
</feature>
<gene>
    <name evidence="3" type="ORF">DYB36_009827</name>
</gene>
<dbReference type="VEuPathDB" id="FungiDB:H257_16976"/>
<feature type="coiled-coil region" evidence="1">
    <location>
        <begin position="124"/>
        <end position="151"/>
    </location>
</feature>
<sequence>MMMSMTTHAKASSASKNTTTSDMMCIQDAMDAQRKINSAHHATQSPFKAAQASSVRRTPNGSSATTQRSTTLMQCIKKLLAQLPRQDTLRRLTEHLCALMSTISSNFPAINRVLDQALSNSGLVQKQAAQLDEAGRRIMSLEANIDDLHHERRQLMYDLILVLILMMSRRTDLADSNGVAERMFTANNELTQQCISLEDQLWEAKAANTAMAADHALEMETLAKEMCMHLKESNLKVRELSADLAESRGAAQRILMEKEALYDICFSKEEELREVKAAMAEDHALAKDMYMYMEDLHIERNQLRQMLMAKEELQESYIVMERQLRQVRAANGTKAADHAMELKAMTKNLLLYIDDLHVERRQLSDDFAHADKAAQRWLDKSIELQHTCSSMKRELLETHLEVYLLRQQPIRA</sequence>
<comment type="caution">
    <text evidence="3">The sequence shown here is derived from an EMBL/GenBank/DDBJ whole genome shotgun (WGS) entry which is preliminary data.</text>
</comment>
<evidence type="ECO:0000313" key="4">
    <source>
        <dbReference type="Proteomes" id="UP000265427"/>
    </source>
</evidence>
<reference evidence="3 4" key="1">
    <citation type="submission" date="2018-08" db="EMBL/GenBank/DDBJ databases">
        <title>Aphanomyces genome sequencing and annotation.</title>
        <authorList>
            <person name="Minardi D."/>
            <person name="Oidtmann B."/>
            <person name="Van Der Giezen M."/>
            <person name="Studholme D.J."/>
        </authorList>
    </citation>
    <scope>NUCLEOTIDE SEQUENCE [LARGE SCALE GENOMIC DNA]</scope>
    <source>
        <strain evidence="3 4">Kv</strain>
    </source>
</reference>